<evidence type="ECO:0000259" key="2">
    <source>
        <dbReference type="SMART" id="SM00382"/>
    </source>
</evidence>
<dbReference type="InterPro" id="IPR047187">
    <property type="entry name" value="SF1_C_Upf1"/>
</dbReference>
<dbReference type="InterPro" id="IPR041677">
    <property type="entry name" value="DNA2/NAM7_AAA_11"/>
</dbReference>
<comment type="caution">
    <text evidence="3">The sequence shown here is derived from an EMBL/GenBank/DDBJ whole genome shotgun (WGS) entry which is preliminary data.</text>
</comment>
<dbReference type="InterPro" id="IPR041679">
    <property type="entry name" value="DNA2/NAM7-like_C"/>
</dbReference>
<dbReference type="InterPro" id="IPR027417">
    <property type="entry name" value="P-loop_NTPase"/>
</dbReference>
<dbReference type="GO" id="GO:0031048">
    <property type="term" value="P:regulatory ncRNA-mediated heterochromatin formation"/>
    <property type="evidence" value="ECO:0007669"/>
    <property type="project" value="TreeGrafter"/>
</dbReference>
<dbReference type="Proteomes" id="UP001182556">
    <property type="component" value="Unassembled WGS sequence"/>
</dbReference>
<feature type="compositionally biased region" description="Polar residues" evidence="1">
    <location>
        <begin position="757"/>
        <end position="771"/>
    </location>
</feature>
<protein>
    <recommendedName>
        <fullName evidence="2">AAA+ ATPase domain-containing protein</fullName>
    </recommendedName>
</protein>
<name>A0AAD9FNB4_PAPLA</name>
<feature type="non-terminal residue" evidence="3">
    <location>
        <position position="1"/>
    </location>
</feature>
<sequence length="1960" mass="217675">LKEIIRWPEVTHQKSQGKNHLSFQNSYMAVVAFATCDAVLTSHTAAAVSYARPRGVQRILNSRTLYETIHDNLARLLQVLTKNLTSCIATKSFRSAAKGVVEVHSGLQVFWPVARLLQEYTFRCPEYSRVNFETFVARLEKHFNTWSTGISNGSFDDPLSKKSDEEKAFLLGKIEKKLNELRQTLQSTKNGRGRHTAGSTTGLSKPYSPYMKGEDLIIYRSWSGPGALRSNGPRHGNGTSEETGLWMMVDHADFRKIRICPTADELLCAVEPYLPTTLKGLRHHLSSTSVERILDTHFRLLREDAFSDFREGVAGIVGDLERGEARRESSSCSKPLIAVMDLIREGGGGYNPTTSFTSSGCNYGLVIQVTADAPPGALRDALPKARADFLIESARLGYGALVALITPSDELKTIVSLALVFGISFIDPEEGLRQALRVRGRLDADSVNAVMLECPTMYEATRPFLQSLQVADPHRLPMARYLKVGGETTLSLPEYATKPGFTWDMKVLLKDDAKKRTLSICPTKPCSVEEGRRRLKKYGKLDPSQADAVIDSLTRELALIQGPPGTGKTFSGRELLRLLIANNVGPILLMAVTNHALDHLLRSLHEHEVTRSMLRLGTRTKDDIVARHLLSTAERQRKPDKKHREKLRTMEAVRHSYGSTNQRTDEQQMRELSALITAPWPTDAQVEEYLARHHPRMLSNLNKPPAWAKDLFEDHLKAGRQILLTTGQEPAYTLWTYWLRGYDLNHIADLQSPSLNVEANGNAPGPSTHSSPRFDKPSSAPQERTAANGRPIKPLPKVNHNGLYDFMFAQPAKSLTTQPRSIKSESLPAPFEQGVGGIPKSGTHMAPAEAQDEENKERVEKLRTFLARLKLNRLPFIPTTTRSLDDLLAKDHVWTFSKDERAKVSEYIALQAKKELEDHALAPFRKLVEAYENLVDILKGVQVLGATTAGSAKLPSVLKGFAPKVLVIEEAGQVLEPHILAALYPTVQHVIALGDPEQLRPLIKRYGEDSWHTIYPELQDHERVRRYPDVSGMSKNVFFLDHRHAESDGSQLQRTNKHNVFEIEMICSLVEYFLKQGVYEDGDVVVLCASLRGRVRILTDERDHRALHGLGGPTEVWAQGTVKSGLGVSLASLVALRTIDNFQGEEAKIIILSLVRNEGEGTDQESGGEIGFLANTNRVNVALSRAQHGLYILGNAPQLSRKSQMWRTIIDELQQNGCVGDAWPLSCPRHPAVTAMADTPTRIHELAPEGECREHCKRRLACGHICEKKCYEDCGKCFQDGVAVRLPCGHTEKLQCWQSDGSIEDIKCSTLVSRRFDECEHTIIIPCHKQSEEAKCSAVCGVRLDCCGKPCTASCMSCTPLSHGHEQDGLPASSPNSGGQDDLDYPLALSKTDPDVSPQRRTRTRHQVHPCSGVQPICGHLCDAPCEKGHAHPACMKRCETKLKCGHNCPSRTLMCQKCADRTVGGEPCRYQVCLVCATPDELNIIVEVEGERTLRELVSSGEGATPADRLISMECGHTFTADALDAHLALSSVYNKVDGKWTSLKMPPSSSTINRPLCPRCARQITSPRYNRLVNRSIILVQQQHARQALVRGLESSRSALSSTHSEIQALDALAGSSLPLEVAMPDIAVLGAMLRLRPEDSTLVDPVLFEDLPRFYCIDGPVSPIWQALASEKLRTYASLVRLANRPYPFLEAFDKSFAIVYDAEQKAFGRIHGDAPDRWGNVLSRASLLMSTDRPDGFEPLRIDAIVQSVRLRVELSALAATFAKVLKTSLPVVGSTRSATKINAEAWAYMARRFGILSWTFLKSCRRDLDMATNLLLRQCKRPHGWQGNKRTLGVVKSKIELAALVSHFEITRHVLLDRIAAFAADTPGIVDQSVMVIKNERTMGMGKWMRALRELDEGREDGKGWIGFLVKVEQAGGEVLTQWRDFAESAAVGTLEEREFRTGSNLWRDLEDVLV</sequence>
<keyword evidence="4" id="KW-1185">Reference proteome</keyword>
<evidence type="ECO:0000256" key="1">
    <source>
        <dbReference type="SAM" id="MobiDB-lite"/>
    </source>
</evidence>
<evidence type="ECO:0000313" key="4">
    <source>
        <dbReference type="Proteomes" id="UP001182556"/>
    </source>
</evidence>
<accession>A0AAD9FNB4</accession>
<reference evidence="3" key="1">
    <citation type="submission" date="2023-02" db="EMBL/GenBank/DDBJ databases">
        <title>Identification and recombinant expression of a fungal hydrolase from Papiliotrema laurentii that hydrolyzes apple cutin and clears colloidal polyester polyurethane.</title>
        <authorList>
            <consortium name="DOE Joint Genome Institute"/>
            <person name="Roman V.A."/>
            <person name="Bojanowski C."/>
            <person name="Crable B.R."/>
            <person name="Wagner D.N."/>
            <person name="Hung C.S."/>
            <person name="Nadeau L.J."/>
            <person name="Schratz L."/>
            <person name="Haridas S."/>
            <person name="Pangilinan J."/>
            <person name="Lipzen A."/>
            <person name="Na H."/>
            <person name="Yan M."/>
            <person name="Ng V."/>
            <person name="Grigoriev I.V."/>
            <person name="Spatafora J.W."/>
            <person name="Barlow D."/>
            <person name="Biffinger J."/>
            <person name="Kelley-Loughnane N."/>
            <person name="Varaljay V.A."/>
            <person name="Crookes-Goodson W.J."/>
        </authorList>
    </citation>
    <scope>NUCLEOTIDE SEQUENCE</scope>
    <source>
        <strain evidence="3">5307AH</strain>
    </source>
</reference>
<dbReference type="InterPro" id="IPR003593">
    <property type="entry name" value="AAA+_ATPase"/>
</dbReference>
<dbReference type="GO" id="GO:0031380">
    <property type="term" value="C:nuclear RNA-directed RNA polymerase complex"/>
    <property type="evidence" value="ECO:0007669"/>
    <property type="project" value="TreeGrafter"/>
</dbReference>
<dbReference type="InterPro" id="IPR045055">
    <property type="entry name" value="DNA2/NAM7-like"/>
</dbReference>
<feature type="region of interest" description="Disordered" evidence="1">
    <location>
        <begin position="1369"/>
        <end position="1404"/>
    </location>
</feature>
<proteinExistence type="predicted"/>
<dbReference type="Pfam" id="PF13087">
    <property type="entry name" value="AAA_12"/>
    <property type="match status" value="1"/>
</dbReference>
<feature type="domain" description="AAA+ ATPase" evidence="2">
    <location>
        <begin position="554"/>
        <end position="972"/>
    </location>
</feature>
<dbReference type="Pfam" id="PF13086">
    <property type="entry name" value="AAA_11"/>
    <property type="match status" value="2"/>
</dbReference>
<dbReference type="Gene3D" id="3.40.50.300">
    <property type="entry name" value="P-loop containing nucleotide triphosphate hydrolases"/>
    <property type="match status" value="3"/>
</dbReference>
<gene>
    <name evidence="3" type="ORF">DB88DRAFT_443650</name>
</gene>
<dbReference type="EMBL" id="JAODAN010000011">
    <property type="protein sequence ID" value="KAK1921178.1"/>
    <property type="molecule type" value="Genomic_DNA"/>
</dbReference>
<dbReference type="PANTHER" id="PTHR10887">
    <property type="entry name" value="DNA2/NAM7 HELICASE FAMILY"/>
    <property type="match status" value="1"/>
</dbReference>
<feature type="region of interest" description="Disordered" evidence="1">
    <location>
        <begin position="837"/>
        <end position="856"/>
    </location>
</feature>
<dbReference type="PANTHER" id="PTHR10887:SF445">
    <property type="entry name" value="NFX1-TYPE ZINC FINGER-CONTAINING PROTEIN 1"/>
    <property type="match status" value="1"/>
</dbReference>
<evidence type="ECO:0000313" key="3">
    <source>
        <dbReference type="EMBL" id="KAK1921178.1"/>
    </source>
</evidence>
<dbReference type="CDD" id="cd18808">
    <property type="entry name" value="SF1_C_Upf1"/>
    <property type="match status" value="1"/>
</dbReference>
<dbReference type="GO" id="GO:0004386">
    <property type="term" value="F:helicase activity"/>
    <property type="evidence" value="ECO:0007669"/>
    <property type="project" value="InterPro"/>
</dbReference>
<organism evidence="3 4">
    <name type="scientific">Papiliotrema laurentii</name>
    <name type="common">Cryptococcus laurentii</name>
    <dbReference type="NCBI Taxonomy" id="5418"/>
    <lineage>
        <taxon>Eukaryota</taxon>
        <taxon>Fungi</taxon>
        <taxon>Dikarya</taxon>
        <taxon>Basidiomycota</taxon>
        <taxon>Agaricomycotina</taxon>
        <taxon>Tremellomycetes</taxon>
        <taxon>Tremellales</taxon>
        <taxon>Rhynchogastremaceae</taxon>
        <taxon>Papiliotrema</taxon>
    </lineage>
</organism>
<dbReference type="SMART" id="SM00382">
    <property type="entry name" value="AAA"/>
    <property type="match status" value="1"/>
</dbReference>
<dbReference type="SUPFAM" id="SSF52540">
    <property type="entry name" value="P-loop containing nucleoside triphosphate hydrolases"/>
    <property type="match status" value="1"/>
</dbReference>
<feature type="region of interest" description="Disordered" evidence="1">
    <location>
        <begin position="757"/>
        <end position="797"/>
    </location>
</feature>